<dbReference type="Pfam" id="PF00639">
    <property type="entry name" value="Rotamase"/>
    <property type="match status" value="1"/>
</dbReference>
<evidence type="ECO:0000313" key="10">
    <source>
        <dbReference type="Proteomes" id="UP000053372"/>
    </source>
</evidence>
<feature type="domain" description="PpiC" evidence="8">
    <location>
        <begin position="129"/>
        <end position="221"/>
    </location>
</feature>
<evidence type="ECO:0000256" key="3">
    <source>
        <dbReference type="ARBA" id="ARBA00022729"/>
    </source>
</evidence>
<evidence type="ECO:0000256" key="4">
    <source>
        <dbReference type="ARBA" id="ARBA00023110"/>
    </source>
</evidence>
<dbReference type="PANTHER" id="PTHR47245">
    <property type="entry name" value="PEPTIDYLPROLYL ISOMERASE"/>
    <property type="match status" value="1"/>
</dbReference>
<dbReference type="SUPFAM" id="SSF109998">
    <property type="entry name" value="Triger factor/SurA peptide-binding domain-like"/>
    <property type="match status" value="1"/>
</dbReference>
<evidence type="ECO:0000256" key="5">
    <source>
        <dbReference type="ARBA" id="ARBA00023235"/>
    </source>
</evidence>
<feature type="region of interest" description="Disordered" evidence="7">
    <location>
        <begin position="254"/>
        <end position="278"/>
    </location>
</feature>
<name>A0A0V7ZUT1_9CYAN</name>
<evidence type="ECO:0000313" key="9">
    <source>
        <dbReference type="EMBL" id="KST67942.1"/>
    </source>
</evidence>
<gene>
    <name evidence="9" type="ORF">BC008_31140</name>
</gene>
<keyword evidence="10" id="KW-1185">Reference proteome</keyword>
<dbReference type="Gene3D" id="3.10.50.40">
    <property type="match status" value="1"/>
</dbReference>
<evidence type="ECO:0000259" key="8">
    <source>
        <dbReference type="PROSITE" id="PS50198"/>
    </source>
</evidence>
<dbReference type="Proteomes" id="UP000053372">
    <property type="component" value="Unassembled WGS sequence"/>
</dbReference>
<proteinExistence type="predicted"/>
<reference evidence="9 10" key="1">
    <citation type="journal article" date="2015" name="Genome Announc.">
        <title>Draft Genome of the Euendolithic (true boring) Cyanobacterium Mastigocoleus testarum strain BC008.</title>
        <authorList>
            <person name="Guida B.S."/>
            <person name="Garcia-Pichel F."/>
        </authorList>
    </citation>
    <scope>NUCLEOTIDE SEQUENCE [LARGE SCALE GENOMIC DNA]</scope>
    <source>
        <strain evidence="9 10">BC008</strain>
    </source>
</reference>
<sequence length="278" mass="31677">MQAGDKSQQSPNIEKATLRASERLKNVNKNEILLLLNQYGILPQFVREIMIDCAIAEIAIAEDEALGAYKKFYQQHQLNSEEDLQAWLKARGISREQLEYIATRGLKLAKFQEQTWGNKLESYFLGRKQKLDRVVYSLIRVKDPYLAQELYFRVQEGEQSFSEIAREYSEGPEAETGGLLGPVDLGVPHPALAKMLLRSKPGELLAPTRLGDWVVVVRLEKYLPAQLDEVMRQRLLSELFDQWVRTEGSSVIQEQLSPNTNELKQKGTGGEQETAVRK</sequence>
<organism evidence="9 10">
    <name type="scientific">Mastigocoleus testarum BC008</name>
    <dbReference type="NCBI Taxonomy" id="371196"/>
    <lineage>
        <taxon>Bacteria</taxon>
        <taxon>Bacillati</taxon>
        <taxon>Cyanobacteriota</taxon>
        <taxon>Cyanophyceae</taxon>
        <taxon>Nostocales</taxon>
        <taxon>Hapalosiphonaceae</taxon>
        <taxon>Mastigocoleus</taxon>
    </lineage>
</organism>
<dbReference type="EC" id="5.2.1.8" evidence="2"/>
<dbReference type="InterPro" id="IPR000297">
    <property type="entry name" value="PPIase_PpiC"/>
</dbReference>
<dbReference type="InterPro" id="IPR050245">
    <property type="entry name" value="PrsA_foldase"/>
</dbReference>
<keyword evidence="5 6" id="KW-0413">Isomerase</keyword>
<dbReference type="EMBL" id="LMTZ01000084">
    <property type="protein sequence ID" value="KST67942.1"/>
    <property type="molecule type" value="Genomic_DNA"/>
</dbReference>
<dbReference type="InterPro" id="IPR027304">
    <property type="entry name" value="Trigger_fact/SurA_dom_sf"/>
</dbReference>
<accession>A0A0V7ZUT1</accession>
<keyword evidence="3" id="KW-0732">Signal</keyword>
<dbReference type="SUPFAM" id="SSF54534">
    <property type="entry name" value="FKBP-like"/>
    <property type="match status" value="1"/>
</dbReference>
<dbReference type="GO" id="GO:0003755">
    <property type="term" value="F:peptidyl-prolyl cis-trans isomerase activity"/>
    <property type="evidence" value="ECO:0007669"/>
    <property type="project" value="UniProtKB-KW"/>
</dbReference>
<protein>
    <recommendedName>
        <fullName evidence="2">peptidylprolyl isomerase</fullName>
        <ecNumber evidence="2">5.2.1.8</ecNumber>
    </recommendedName>
</protein>
<comment type="catalytic activity">
    <reaction evidence="1">
        <text>[protein]-peptidylproline (omega=180) = [protein]-peptidylproline (omega=0)</text>
        <dbReference type="Rhea" id="RHEA:16237"/>
        <dbReference type="Rhea" id="RHEA-COMP:10747"/>
        <dbReference type="Rhea" id="RHEA-COMP:10748"/>
        <dbReference type="ChEBI" id="CHEBI:83833"/>
        <dbReference type="ChEBI" id="CHEBI:83834"/>
        <dbReference type="EC" id="5.2.1.8"/>
    </reaction>
</comment>
<dbReference type="InterPro" id="IPR046357">
    <property type="entry name" value="PPIase_dom_sf"/>
</dbReference>
<dbReference type="AlphaFoldDB" id="A0A0V7ZUT1"/>
<dbReference type="PANTHER" id="PTHR47245:SF1">
    <property type="entry name" value="FOLDASE PROTEIN PRSA"/>
    <property type="match status" value="1"/>
</dbReference>
<evidence type="ECO:0000256" key="1">
    <source>
        <dbReference type="ARBA" id="ARBA00000971"/>
    </source>
</evidence>
<comment type="caution">
    <text evidence="9">The sequence shown here is derived from an EMBL/GenBank/DDBJ whole genome shotgun (WGS) entry which is preliminary data.</text>
</comment>
<evidence type="ECO:0000256" key="7">
    <source>
        <dbReference type="SAM" id="MobiDB-lite"/>
    </source>
</evidence>
<evidence type="ECO:0000256" key="6">
    <source>
        <dbReference type="PROSITE-ProRule" id="PRU00278"/>
    </source>
</evidence>
<dbReference type="PROSITE" id="PS50198">
    <property type="entry name" value="PPIC_PPIASE_2"/>
    <property type="match status" value="1"/>
</dbReference>
<evidence type="ECO:0000256" key="2">
    <source>
        <dbReference type="ARBA" id="ARBA00013194"/>
    </source>
</evidence>
<keyword evidence="4 6" id="KW-0697">Rotamase</keyword>